<reference evidence="1" key="1">
    <citation type="journal article" date="2020" name="Nat. Commun.">
        <title>Large-scale genome sequencing of mycorrhizal fungi provides insights into the early evolution of symbiotic traits.</title>
        <authorList>
            <person name="Miyauchi S."/>
            <person name="Kiss E."/>
            <person name="Kuo A."/>
            <person name="Drula E."/>
            <person name="Kohler A."/>
            <person name="Sanchez-Garcia M."/>
            <person name="Morin E."/>
            <person name="Andreopoulos B."/>
            <person name="Barry K.W."/>
            <person name="Bonito G."/>
            <person name="Buee M."/>
            <person name="Carver A."/>
            <person name="Chen C."/>
            <person name="Cichocki N."/>
            <person name="Clum A."/>
            <person name="Culley D."/>
            <person name="Crous P.W."/>
            <person name="Fauchery L."/>
            <person name="Girlanda M."/>
            <person name="Hayes R.D."/>
            <person name="Keri Z."/>
            <person name="LaButti K."/>
            <person name="Lipzen A."/>
            <person name="Lombard V."/>
            <person name="Magnuson J."/>
            <person name="Maillard F."/>
            <person name="Murat C."/>
            <person name="Nolan M."/>
            <person name="Ohm R.A."/>
            <person name="Pangilinan J."/>
            <person name="Pereira M.F."/>
            <person name="Perotto S."/>
            <person name="Peter M."/>
            <person name="Pfister S."/>
            <person name="Riley R."/>
            <person name="Sitrit Y."/>
            <person name="Stielow J.B."/>
            <person name="Szollosi G."/>
            <person name="Zifcakova L."/>
            <person name="Stursova M."/>
            <person name="Spatafora J.W."/>
            <person name="Tedersoo L."/>
            <person name="Vaario L.M."/>
            <person name="Yamada A."/>
            <person name="Yan M."/>
            <person name="Wang P."/>
            <person name="Xu J."/>
            <person name="Bruns T."/>
            <person name="Baldrian P."/>
            <person name="Vilgalys R."/>
            <person name="Dunand C."/>
            <person name="Henrissat B."/>
            <person name="Grigoriev I.V."/>
            <person name="Hibbett D."/>
            <person name="Nagy L.G."/>
            <person name="Martin F.M."/>
        </authorList>
    </citation>
    <scope>NUCLEOTIDE SEQUENCE</scope>
    <source>
        <strain evidence="1">UP504</strain>
    </source>
</reference>
<proteinExistence type="predicted"/>
<dbReference type="Proteomes" id="UP000886523">
    <property type="component" value="Unassembled WGS sequence"/>
</dbReference>
<comment type="caution">
    <text evidence="1">The sequence shown here is derived from an EMBL/GenBank/DDBJ whole genome shotgun (WGS) entry which is preliminary data.</text>
</comment>
<protein>
    <submittedName>
        <fullName evidence="1">Uncharacterized protein</fullName>
    </submittedName>
</protein>
<name>A0A9P6B4T5_9AGAM</name>
<dbReference type="AlphaFoldDB" id="A0A9P6B4T5"/>
<dbReference type="EMBL" id="MU128932">
    <property type="protein sequence ID" value="KAF9517317.1"/>
    <property type="molecule type" value="Genomic_DNA"/>
</dbReference>
<organism evidence="1 2">
    <name type="scientific">Hydnum rufescens UP504</name>
    <dbReference type="NCBI Taxonomy" id="1448309"/>
    <lineage>
        <taxon>Eukaryota</taxon>
        <taxon>Fungi</taxon>
        <taxon>Dikarya</taxon>
        <taxon>Basidiomycota</taxon>
        <taxon>Agaricomycotina</taxon>
        <taxon>Agaricomycetes</taxon>
        <taxon>Cantharellales</taxon>
        <taxon>Hydnaceae</taxon>
        <taxon>Hydnum</taxon>
    </lineage>
</organism>
<gene>
    <name evidence="1" type="ORF">BS47DRAFT_1339500</name>
</gene>
<keyword evidence="2" id="KW-1185">Reference proteome</keyword>
<accession>A0A9P6B4T5</accession>
<sequence length="89" mass="9853">MRSLFLNTFDDHKRITSRATGNFNTKGVSSPVMAFVSSESDTRAWKNHGTILQNIAKEMWDMELVDAFKPSSATLRGARSSPTGGDMEL</sequence>
<evidence type="ECO:0000313" key="1">
    <source>
        <dbReference type="EMBL" id="KAF9517317.1"/>
    </source>
</evidence>
<evidence type="ECO:0000313" key="2">
    <source>
        <dbReference type="Proteomes" id="UP000886523"/>
    </source>
</evidence>